<dbReference type="Proteomes" id="UP000624709">
    <property type="component" value="Unassembled WGS sequence"/>
</dbReference>
<sequence>MGIRGLQRVVVSVADRERPVRQWRFPVSDVDVVTAAAEEAGATVIEAPADQQLQSVPDDLVVCLVAGAR</sequence>
<comment type="caution">
    <text evidence="1">The sequence shown here is derived from an EMBL/GenBank/DDBJ whole genome shotgun (WGS) entry which is preliminary data.</text>
</comment>
<reference evidence="1 2" key="1">
    <citation type="submission" date="2021-01" db="EMBL/GenBank/DDBJ databases">
        <title>Whole genome shotgun sequence of Actinoplanes palleronii NBRC 14916.</title>
        <authorList>
            <person name="Komaki H."/>
            <person name="Tamura T."/>
        </authorList>
    </citation>
    <scope>NUCLEOTIDE SEQUENCE [LARGE SCALE GENOMIC DNA]</scope>
    <source>
        <strain evidence="1 2">NBRC 14916</strain>
    </source>
</reference>
<protein>
    <submittedName>
        <fullName evidence="1">Uncharacterized protein</fullName>
    </submittedName>
</protein>
<dbReference type="RefSeq" id="WP_203825945.1">
    <property type="nucleotide sequence ID" value="NZ_BAAATY010000011.1"/>
</dbReference>
<organism evidence="1 2">
    <name type="scientific">Actinoplanes palleronii</name>
    <dbReference type="NCBI Taxonomy" id="113570"/>
    <lineage>
        <taxon>Bacteria</taxon>
        <taxon>Bacillati</taxon>
        <taxon>Actinomycetota</taxon>
        <taxon>Actinomycetes</taxon>
        <taxon>Micromonosporales</taxon>
        <taxon>Micromonosporaceae</taxon>
        <taxon>Actinoplanes</taxon>
    </lineage>
</organism>
<gene>
    <name evidence="1" type="ORF">Apa02nite_035470</name>
</gene>
<dbReference type="EMBL" id="BOMS01000048">
    <property type="protein sequence ID" value="GIE67439.1"/>
    <property type="molecule type" value="Genomic_DNA"/>
</dbReference>
<accession>A0ABQ4B9Y0</accession>
<keyword evidence="2" id="KW-1185">Reference proteome</keyword>
<proteinExistence type="predicted"/>
<evidence type="ECO:0000313" key="2">
    <source>
        <dbReference type="Proteomes" id="UP000624709"/>
    </source>
</evidence>
<name>A0ABQ4B9Y0_9ACTN</name>
<evidence type="ECO:0000313" key="1">
    <source>
        <dbReference type="EMBL" id="GIE67439.1"/>
    </source>
</evidence>